<keyword evidence="3" id="KW-1185">Reference proteome</keyword>
<keyword evidence="1" id="KW-0472">Membrane</keyword>
<sequence length="298" mass="31886">MPSPPSSTLSLGLGSISTSISTLSLTLMSTLTLPFSSHVTATPPFFPAYTPGSPALGFDLCSMQAQPLMMQTQTPKRKTKTKMRSPSPSSCLLRPLLAISICAIAAGMQISSYNINPIIIHTYGCICCFIAISVIVLIGCPSSVMSPLAATREIEHMCANTDTDTDTATDSRARALQSARERLQVLLGRGRGGDADADYNDELLQSSFNPSHCSSHDGNNNSSSSSKALYIMHALMLTHTRILILIITLEQSNLPQGLDLSGDGWESVTSPECDFSWMVGRYLLVKCSLSAVGMVDDL</sequence>
<dbReference type="Proteomes" id="UP000283269">
    <property type="component" value="Unassembled WGS sequence"/>
</dbReference>
<keyword evidence="1" id="KW-0812">Transmembrane</keyword>
<feature type="transmembrane region" description="Helical" evidence="1">
    <location>
        <begin position="92"/>
        <end position="112"/>
    </location>
</feature>
<keyword evidence="1" id="KW-1133">Transmembrane helix</keyword>
<name>A0A409W577_PSICY</name>
<dbReference type="InParanoid" id="A0A409W577"/>
<organism evidence="2 3">
    <name type="scientific">Psilocybe cyanescens</name>
    <dbReference type="NCBI Taxonomy" id="93625"/>
    <lineage>
        <taxon>Eukaryota</taxon>
        <taxon>Fungi</taxon>
        <taxon>Dikarya</taxon>
        <taxon>Basidiomycota</taxon>
        <taxon>Agaricomycotina</taxon>
        <taxon>Agaricomycetes</taxon>
        <taxon>Agaricomycetidae</taxon>
        <taxon>Agaricales</taxon>
        <taxon>Agaricineae</taxon>
        <taxon>Strophariaceae</taxon>
        <taxon>Psilocybe</taxon>
    </lineage>
</organism>
<dbReference type="EMBL" id="NHYD01003749">
    <property type="protein sequence ID" value="PPQ73647.1"/>
    <property type="molecule type" value="Genomic_DNA"/>
</dbReference>
<feature type="transmembrane region" description="Helical" evidence="1">
    <location>
        <begin position="118"/>
        <end position="138"/>
    </location>
</feature>
<gene>
    <name evidence="2" type="ORF">CVT25_006671</name>
</gene>
<evidence type="ECO:0000313" key="2">
    <source>
        <dbReference type="EMBL" id="PPQ73647.1"/>
    </source>
</evidence>
<evidence type="ECO:0000256" key="1">
    <source>
        <dbReference type="SAM" id="Phobius"/>
    </source>
</evidence>
<protein>
    <submittedName>
        <fullName evidence="2">Uncharacterized protein</fullName>
    </submittedName>
</protein>
<dbReference type="AlphaFoldDB" id="A0A409W577"/>
<evidence type="ECO:0000313" key="3">
    <source>
        <dbReference type="Proteomes" id="UP000283269"/>
    </source>
</evidence>
<accession>A0A409W577</accession>
<proteinExistence type="predicted"/>
<reference evidence="2 3" key="1">
    <citation type="journal article" date="2018" name="Evol. Lett.">
        <title>Horizontal gene cluster transfer increased hallucinogenic mushroom diversity.</title>
        <authorList>
            <person name="Reynolds H.T."/>
            <person name="Vijayakumar V."/>
            <person name="Gluck-Thaler E."/>
            <person name="Korotkin H.B."/>
            <person name="Matheny P.B."/>
            <person name="Slot J.C."/>
        </authorList>
    </citation>
    <scope>NUCLEOTIDE SEQUENCE [LARGE SCALE GENOMIC DNA]</scope>
    <source>
        <strain evidence="2 3">2631</strain>
    </source>
</reference>
<comment type="caution">
    <text evidence="2">The sequence shown here is derived from an EMBL/GenBank/DDBJ whole genome shotgun (WGS) entry which is preliminary data.</text>
</comment>